<dbReference type="Proteomes" id="UP001195483">
    <property type="component" value="Unassembled WGS sequence"/>
</dbReference>
<keyword evidence="2" id="KW-1185">Reference proteome</keyword>
<proteinExistence type="predicted"/>
<gene>
    <name evidence="1" type="ORF">CHS0354_041643</name>
</gene>
<reference evidence="1" key="3">
    <citation type="submission" date="2023-05" db="EMBL/GenBank/DDBJ databases">
        <authorList>
            <person name="Smith C.H."/>
        </authorList>
    </citation>
    <scope>NUCLEOTIDE SEQUENCE</scope>
    <source>
        <strain evidence="1">CHS0354</strain>
        <tissue evidence="1">Mantle</tissue>
    </source>
</reference>
<evidence type="ECO:0000313" key="1">
    <source>
        <dbReference type="EMBL" id="KAK3589520.1"/>
    </source>
</evidence>
<accession>A0AAE0SCI2</accession>
<reference evidence="1" key="1">
    <citation type="journal article" date="2021" name="Genome Biol. Evol.">
        <title>A High-Quality Reference Genome for a Parasitic Bivalve with Doubly Uniparental Inheritance (Bivalvia: Unionida).</title>
        <authorList>
            <person name="Smith C.H."/>
        </authorList>
    </citation>
    <scope>NUCLEOTIDE SEQUENCE</scope>
    <source>
        <strain evidence="1">CHS0354</strain>
    </source>
</reference>
<comment type="caution">
    <text evidence="1">The sequence shown here is derived from an EMBL/GenBank/DDBJ whole genome shotgun (WGS) entry which is preliminary data.</text>
</comment>
<protein>
    <submittedName>
        <fullName evidence="1">Uncharacterized protein</fullName>
    </submittedName>
</protein>
<evidence type="ECO:0000313" key="2">
    <source>
        <dbReference type="Proteomes" id="UP001195483"/>
    </source>
</evidence>
<sequence>MGYVPEESKEEENEGWVCWKRLPLESFKSFYARGNDPGIFIRDLDDCHVIMGTIVVGVMISHTNEIC</sequence>
<name>A0AAE0SCI2_9BIVA</name>
<reference evidence="1" key="2">
    <citation type="journal article" date="2021" name="Genome Biol. Evol.">
        <title>Developing a high-quality reference genome for a parasitic bivalve with doubly uniparental inheritance (Bivalvia: Unionida).</title>
        <authorList>
            <person name="Smith C.H."/>
        </authorList>
    </citation>
    <scope>NUCLEOTIDE SEQUENCE</scope>
    <source>
        <strain evidence="1">CHS0354</strain>
        <tissue evidence="1">Mantle</tissue>
    </source>
</reference>
<dbReference type="EMBL" id="JAEAOA010002349">
    <property type="protein sequence ID" value="KAK3589520.1"/>
    <property type="molecule type" value="Genomic_DNA"/>
</dbReference>
<organism evidence="1 2">
    <name type="scientific">Potamilus streckersoni</name>
    <dbReference type="NCBI Taxonomy" id="2493646"/>
    <lineage>
        <taxon>Eukaryota</taxon>
        <taxon>Metazoa</taxon>
        <taxon>Spiralia</taxon>
        <taxon>Lophotrochozoa</taxon>
        <taxon>Mollusca</taxon>
        <taxon>Bivalvia</taxon>
        <taxon>Autobranchia</taxon>
        <taxon>Heteroconchia</taxon>
        <taxon>Palaeoheterodonta</taxon>
        <taxon>Unionida</taxon>
        <taxon>Unionoidea</taxon>
        <taxon>Unionidae</taxon>
        <taxon>Ambleminae</taxon>
        <taxon>Lampsilini</taxon>
        <taxon>Potamilus</taxon>
    </lineage>
</organism>
<dbReference type="AlphaFoldDB" id="A0AAE0SCI2"/>